<dbReference type="PANTHER" id="PTHR11579">
    <property type="entry name" value="PROTEIN-L-ISOASPARTATE O-METHYLTRANSFERASE"/>
    <property type="match status" value="1"/>
</dbReference>
<name>A0A3A8ADQ2_9HYPH</name>
<reference evidence="12 13" key="1">
    <citation type="journal article" date="2018" name="Int. J. Syst. Bacteriol.">
        <title>Oceaniradius stylonemae gen. nov., sp. nov., isolated from a red alga, Stylonema cornu-cervi.</title>
        <authorList>
            <person name="Jeong S."/>
        </authorList>
    </citation>
    <scope>NUCLEOTIDE SEQUENCE [LARGE SCALE GENOMIC DNA]</scope>
    <source>
        <strain evidence="12 13">StC1</strain>
    </source>
</reference>
<evidence type="ECO:0000256" key="1">
    <source>
        <dbReference type="ARBA" id="ARBA00004496"/>
    </source>
</evidence>
<evidence type="ECO:0000256" key="5">
    <source>
        <dbReference type="ARBA" id="ARBA00022490"/>
    </source>
</evidence>
<evidence type="ECO:0000256" key="10">
    <source>
        <dbReference type="ARBA" id="ARBA00031323"/>
    </source>
</evidence>
<comment type="subcellular location">
    <subcellularLocation>
        <location evidence="1">Cytoplasm</location>
    </subcellularLocation>
</comment>
<dbReference type="GO" id="GO:0032259">
    <property type="term" value="P:methylation"/>
    <property type="evidence" value="ECO:0007669"/>
    <property type="project" value="UniProtKB-KW"/>
</dbReference>
<dbReference type="RefSeq" id="WP_109767993.1">
    <property type="nucleotide sequence ID" value="NZ_CP159474.1"/>
</dbReference>
<evidence type="ECO:0000256" key="6">
    <source>
        <dbReference type="ARBA" id="ARBA00022603"/>
    </source>
</evidence>
<keyword evidence="13" id="KW-1185">Reference proteome</keyword>
<evidence type="ECO:0000256" key="2">
    <source>
        <dbReference type="ARBA" id="ARBA00005369"/>
    </source>
</evidence>
<evidence type="ECO:0000256" key="9">
    <source>
        <dbReference type="ARBA" id="ARBA00030757"/>
    </source>
</evidence>
<evidence type="ECO:0000256" key="8">
    <source>
        <dbReference type="ARBA" id="ARBA00022691"/>
    </source>
</evidence>
<dbReference type="EC" id="2.1.1.77" evidence="3"/>
<organism evidence="12 13">
    <name type="scientific">Oceaniradius stylonematis</name>
    <dbReference type="NCBI Taxonomy" id="2184161"/>
    <lineage>
        <taxon>Bacteria</taxon>
        <taxon>Pseudomonadati</taxon>
        <taxon>Pseudomonadota</taxon>
        <taxon>Alphaproteobacteria</taxon>
        <taxon>Hyphomicrobiales</taxon>
        <taxon>Ahrensiaceae</taxon>
        <taxon>Oceaniradius</taxon>
    </lineage>
</organism>
<gene>
    <name evidence="12" type="ORF">DEM25_001515</name>
</gene>
<keyword evidence="6 12" id="KW-0489">Methyltransferase</keyword>
<accession>A0A3A8ADQ2</accession>
<keyword evidence="5" id="KW-0963">Cytoplasm</keyword>
<comment type="caution">
    <text evidence="12">The sequence shown here is derived from an EMBL/GenBank/DDBJ whole genome shotgun (WGS) entry which is preliminary data.</text>
</comment>
<dbReference type="AlphaFoldDB" id="A0A3A8ADQ2"/>
<keyword evidence="7 12" id="KW-0808">Transferase</keyword>
<evidence type="ECO:0000256" key="3">
    <source>
        <dbReference type="ARBA" id="ARBA00011890"/>
    </source>
</evidence>
<dbReference type="Pfam" id="PF01135">
    <property type="entry name" value="PCMT"/>
    <property type="match status" value="1"/>
</dbReference>
<dbReference type="PANTHER" id="PTHR11579:SF0">
    <property type="entry name" value="PROTEIN-L-ISOASPARTATE(D-ASPARTATE) O-METHYLTRANSFERASE"/>
    <property type="match status" value="1"/>
</dbReference>
<dbReference type="CDD" id="cd02440">
    <property type="entry name" value="AdoMet_MTases"/>
    <property type="match status" value="1"/>
</dbReference>
<dbReference type="GO" id="GO:0004719">
    <property type="term" value="F:protein-L-isoaspartate (D-aspartate) O-methyltransferase activity"/>
    <property type="evidence" value="ECO:0007669"/>
    <property type="project" value="UniProtKB-EC"/>
</dbReference>
<dbReference type="Proteomes" id="UP000246132">
    <property type="component" value="Unassembled WGS sequence"/>
</dbReference>
<comment type="similarity">
    <text evidence="2">Belongs to the methyltransferase superfamily. L-isoaspartyl/D-aspartyl protein methyltransferase family.</text>
</comment>
<dbReference type="EMBL" id="QFWV02000002">
    <property type="protein sequence ID" value="RKF08036.1"/>
    <property type="molecule type" value="Genomic_DNA"/>
</dbReference>
<dbReference type="InterPro" id="IPR000682">
    <property type="entry name" value="PCMT"/>
</dbReference>
<proteinExistence type="inferred from homology"/>
<evidence type="ECO:0000256" key="11">
    <source>
        <dbReference type="ARBA" id="ARBA00031350"/>
    </source>
</evidence>
<dbReference type="NCBIfam" id="NF001453">
    <property type="entry name" value="PRK00312.1"/>
    <property type="match status" value="1"/>
</dbReference>
<evidence type="ECO:0000256" key="7">
    <source>
        <dbReference type="ARBA" id="ARBA00022679"/>
    </source>
</evidence>
<dbReference type="InterPro" id="IPR029063">
    <property type="entry name" value="SAM-dependent_MTases_sf"/>
</dbReference>
<dbReference type="GO" id="GO:0005737">
    <property type="term" value="C:cytoplasm"/>
    <property type="evidence" value="ECO:0007669"/>
    <property type="project" value="UniProtKB-SubCell"/>
</dbReference>
<keyword evidence="8" id="KW-0949">S-adenosyl-L-methionine</keyword>
<evidence type="ECO:0000256" key="4">
    <source>
        <dbReference type="ARBA" id="ARBA00013346"/>
    </source>
</evidence>
<evidence type="ECO:0000313" key="13">
    <source>
        <dbReference type="Proteomes" id="UP000246132"/>
    </source>
</evidence>
<protein>
    <recommendedName>
        <fullName evidence="4">Protein-L-isoaspartate O-methyltransferase</fullName>
        <ecNumber evidence="3">2.1.1.77</ecNumber>
    </recommendedName>
    <alternativeName>
        <fullName evidence="11">L-isoaspartyl protein carboxyl methyltransferase</fullName>
    </alternativeName>
    <alternativeName>
        <fullName evidence="9">Protein L-isoaspartyl methyltransferase</fullName>
    </alternativeName>
    <alternativeName>
        <fullName evidence="10">Protein-beta-aspartate methyltransferase</fullName>
    </alternativeName>
</protein>
<dbReference type="Gene3D" id="3.40.50.150">
    <property type="entry name" value="Vaccinia Virus protein VP39"/>
    <property type="match status" value="1"/>
</dbReference>
<dbReference type="SUPFAM" id="SSF53335">
    <property type="entry name" value="S-adenosyl-L-methionine-dependent methyltransferases"/>
    <property type="match status" value="1"/>
</dbReference>
<evidence type="ECO:0000313" key="12">
    <source>
        <dbReference type="EMBL" id="RKF08036.1"/>
    </source>
</evidence>
<dbReference type="OrthoDB" id="9810066at2"/>
<sequence length="224" mass="23993">MTPALAIPTSLAAIDREGFAAFVLRMRAAGIGDKALLEAIEATPRRAFVDPQYHDAAWSSRTIPIDCGETIEGLDQQALILSALGLEPQNRVLEIGTGSGYTAAVMGAMVKRVYTIERFARLHQAAQARFRALKRDNVIASQADGAAGSTEGPFDRIVVWPAMEALPRGFSDLVVPGGIIVCPVGEGDGRQVLVRLTKVGNRFEREDIGTVRVQPMASGLPRAL</sequence>